<dbReference type="InterPro" id="IPR009056">
    <property type="entry name" value="Cyt_c-like_dom"/>
</dbReference>
<proteinExistence type="predicted"/>
<feature type="region of interest" description="Disordered" evidence="10">
    <location>
        <begin position="32"/>
        <end position="52"/>
    </location>
</feature>
<keyword evidence="4 9" id="KW-0349">Heme</keyword>
<evidence type="ECO:0000313" key="13">
    <source>
        <dbReference type="EMBL" id="GLH70404.1"/>
    </source>
</evidence>
<organism evidence="13 14">
    <name type="scientific">Geothrix rubra</name>
    <dbReference type="NCBI Taxonomy" id="2927977"/>
    <lineage>
        <taxon>Bacteria</taxon>
        <taxon>Pseudomonadati</taxon>
        <taxon>Acidobacteriota</taxon>
        <taxon>Holophagae</taxon>
        <taxon>Holophagales</taxon>
        <taxon>Holophagaceae</taxon>
        <taxon>Geothrix</taxon>
    </lineage>
</organism>
<dbReference type="Pfam" id="PF14537">
    <property type="entry name" value="Cytochrom_c3_2"/>
    <property type="match status" value="1"/>
</dbReference>
<protein>
    <recommendedName>
        <fullName evidence="12">Cytochrome c domain-containing protein</fullName>
    </recommendedName>
</protein>
<dbReference type="Gene3D" id="3.90.10.10">
    <property type="entry name" value="Cytochrome C3"/>
    <property type="match status" value="1"/>
</dbReference>
<evidence type="ECO:0000256" key="1">
    <source>
        <dbReference type="ARBA" id="ARBA00001926"/>
    </source>
</evidence>
<evidence type="ECO:0000256" key="6">
    <source>
        <dbReference type="ARBA" id="ARBA00022729"/>
    </source>
</evidence>
<keyword evidence="14" id="KW-1185">Reference proteome</keyword>
<accession>A0ABQ5Q6J9</accession>
<dbReference type="RefSeq" id="WP_285725117.1">
    <property type="nucleotide sequence ID" value="NZ_BSDD01000003.1"/>
</dbReference>
<dbReference type="PROSITE" id="PS51007">
    <property type="entry name" value="CYTC"/>
    <property type="match status" value="1"/>
</dbReference>
<feature type="domain" description="Cytochrome c" evidence="12">
    <location>
        <begin position="233"/>
        <end position="395"/>
    </location>
</feature>
<dbReference type="EMBL" id="BSDD01000003">
    <property type="protein sequence ID" value="GLH70404.1"/>
    <property type="molecule type" value="Genomic_DNA"/>
</dbReference>
<comment type="subcellular location">
    <subcellularLocation>
        <location evidence="2">Cell envelope</location>
    </subcellularLocation>
</comment>
<sequence>MTRHAPRTLAGAASALALAGLLAACGGGSKTEAAAASTTGTPPLPAEPGSLPSATTSSSYVVLAWNDLGMHCLNPSYDAAVILPPYNTVVAQVVKRGNPPQPVTSGLTVSYRILNNTKSSTKGTFGQFWVNVQKLFGVTLPLDKGLNLDDPAVNNGLSGTMLAKGDHFLASGIPLTPIDDKGVWNPYQVGEITVKDASGKVVAKTTTTVPTSDEINCSKCHGKDALNDVLKKHDAAHGTQLFASKPVLCASCHGSPALGATGPGSSRMYLSQAVHGFHATRGASCYDCHPGPTTQCSRSLAHTAADGNCTACHGDMANVAATIKNGTRVPWANEPKCATCHTGVAGVDTGTALYRNARGHGNLYCSACHGSPHAMVPTRQASDNAQAIQYQGKAKAIASCAACHSSNRGEGFSEWAHEHGTGGKASACNVCHTGFLDPQQAKWPHQFQWKARGGSGGGD</sequence>
<comment type="cofactor">
    <cofactor evidence="1">
        <name>heme c</name>
        <dbReference type="ChEBI" id="CHEBI:61717"/>
    </cofactor>
</comment>
<keyword evidence="5 9" id="KW-0479">Metal-binding</keyword>
<evidence type="ECO:0000256" key="2">
    <source>
        <dbReference type="ARBA" id="ARBA00004196"/>
    </source>
</evidence>
<feature type="signal peptide" evidence="11">
    <location>
        <begin position="1"/>
        <end position="23"/>
    </location>
</feature>
<dbReference type="SUPFAM" id="SSF48695">
    <property type="entry name" value="Multiheme cytochromes"/>
    <property type="match status" value="1"/>
</dbReference>
<evidence type="ECO:0000259" key="12">
    <source>
        <dbReference type="PROSITE" id="PS51007"/>
    </source>
</evidence>
<evidence type="ECO:0000256" key="5">
    <source>
        <dbReference type="ARBA" id="ARBA00022723"/>
    </source>
</evidence>
<feature type="chain" id="PRO_5047125532" description="Cytochrome c domain-containing protein" evidence="11">
    <location>
        <begin position="24"/>
        <end position="459"/>
    </location>
</feature>
<dbReference type="InterPro" id="IPR051829">
    <property type="entry name" value="Multiheme_Cytochr_ET"/>
</dbReference>
<evidence type="ECO:0000256" key="3">
    <source>
        <dbReference type="ARBA" id="ARBA00022448"/>
    </source>
</evidence>
<dbReference type="Proteomes" id="UP001165089">
    <property type="component" value="Unassembled WGS sequence"/>
</dbReference>
<evidence type="ECO:0000256" key="8">
    <source>
        <dbReference type="ARBA" id="ARBA00023004"/>
    </source>
</evidence>
<dbReference type="PANTHER" id="PTHR35038:SF8">
    <property type="entry name" value="C-TYPE POLYHEME CYTOCHROME OMCC"/>
    <property type="match status" value="1"/>
</dbReference>
<evidence type="ECO:0000256" key="9">
    <source>
        <dbReference type="PROSITE-ProRule" id="PRU00433"/>
    </source>
</evidence>
<keyword evidence="6 11" id="KW-0732">Signal</keyword>
<comment type="caution">
    <text evidence="13">The sequence shown here is derived from an EMBL/GenBank/DDBJ whole genome shotgun (WGS) entry which is preliminary data.</text>
</comment>
<evidence type="ECO:0000256" key="10">
    <source>
        <dbReference type="SAM" id="MobiDB-lite"/>
    </source>
</evidence>
<dbReference type="PROSITE" id="PS51257">
    <property type="entry name" value="PROKAR_LIPOPROTEIN"/>
    <property type="match status" value="1"/>
</dbReference>
<keyword evidence="8 9" id="KW-0408">Iron</keyword>
<evidence type="ECO:0000256" key="4">
    <source>
        <dbReference type="ARBA" id="ARBA00022617"/>
    </source>
</evidence>
<evidence type="ECO:0000256" key="11">
    <source>
        <dbReference type="SAM" id="SignalP"/>
    </source>
</evidence>
<dbReference type="InterPro" id="IPR036280">
    <property type="entry name" value="Multihaem_cyt_sf"/>
</dbReference>
<keyword evidence="3" id="KW-0813">Transport</keyword>
<gene>
    <name evidence="13" type="ORF">GETHPA_19370</name>
</gene>
<dbReference type="InterPro" id="IPR012286">
    <property type="entry name" value="Tetrahaem_cytochrome"/>
</dbReference>
<keyword evidence="7" id="KW-0249">Electron transport</keyword>
<reference evidence="13 14" key="1">
    <citation type="journal article" date="2023" name="Antonie Van Leeuwenhoek">
        <title>Mesoterricola silvestris gen. nov., sp. nov., Mesoterricola sediminis sp. nov., Geothrix oryzae sp. nov., Geothrix edaphica sp. nov., Geothrix rubra sp. nov., and Geothrix limicola sp. nov., six novel members of Acidobacteriota isolated from soils.</title>
        <authorList>
            <person name="Itoh H."/>
            <person name="Sugisawa Y."/>
            <person name="Mise K."/>
            <person name="Xu Z."/>
            <person name="Kuniyasu M."/>
            <person name="Ushijima N."/>
            <person name="Kawano K."/>
            <person name="Kobayashi E."/>
            <person name="Shiratori Y."/>
            <person name="Masuda Y."/>
            <person name="Senoo K."/>
        </authorList>
    </citation>
    <scope>NUCLEOTIDE SEQUENCE [LARGE SCALE GENOMIC DNA]</scope>
    <source>
        <strain evidence="13 14">Red803</strain>
    </source>
</reference>
<evidence type="ECO:0000313" key="14">
    <source>
        <dbReference type="Proteomes" id="UP001165089"/>
    </source>
</evidence>
<dbReference type="PANTHER" id="PTHR35038">
    <property type="entry name" value="DISSIMILATORY SULFITE REDUCTASE SIRA"/>
    <property type="match status" value="1"/>
</dbReference>
<name>A0ABQ5Q6J9_9BACT</name>
<evidence type="ECO:0000256" key="7">
    <source>
        <dbReference type="ARBA" id="ARBA00022982"/>
    </source>
</evidence>